<reference evidence="1" key="1">
    <citation type="submission" date="2021-02" db="EMBL/GenBank/DDBJ databases">
        <authorList>
            <person name="Nowell W R."/>
        </authorList>
    </citation>
    <scope>NUCLEOTIDE SEQUENCE</scope>
    <source>
        <strain evidence="1">Ploen Becks lab</strain>
    </source>
</reference>
<accession>A0A813PTG5</accession>
<evidence type="ECO:0000313" key="1">
    <source>
        <dbReference type="EMBL" id="CAF0755668.1"/>
    </source>
</evidence>
<protein>
    <submittedName>
        <fullName evidence="1">Uncharacterized protein</fullName>
    </submittedName>
</protein>
<proteinExistence type="predicted"/>
<keyword evidence="2" id="KW-1185">Reference proteome</keyword>
<dbReference type="AlphaFoldDB" id="A0A813PTG5"/>
<evidence type="ECO:0000313" key="2">
    <source>
        <dbReference type="Proteomes" id="UP000663879"/>
    </source>
</evidence>
<name>A0A813PTG5_9BILA</name>
<dbReference type="EMBL" id="CAJNOC010000397">
    <property type="protein sequence ID" value="CAF0755668.1"/>
    <property type="molecule type" value="Genomic_DNA"/>
</dbReference>
<comment type="caution">
    <text evidence="1">The sequence shown here is derived from an EMBL/GenBank/DDBJ whole genome shotgun (WGS) entry which is preliminary data.</text>
</comment>
<gene>
    <name evidence="1" type="ORF">OXX778_LOCUS4158</name>
</gene>
<sequence>MSTNTTPVHYVVTCVFSSIVNRCLLKLACLNEFDENNVCHNVLKRLDSIMDLKDSKFILHDWLYKKKEIKSNLEMTTS</sequence>
<dbReference type="Proteomes" id="UP000663879">
    <property type="component" value="Unassembled WGS sequence"/>
</dbReference>
<organism evidence="1 2">
    <name type="scientific">Brachionus calyciflorus</name>
    <dbReference type="NCBI Taxonomy" id="104777"/>
    <lineage>
        <taxon>Eukaryota</taxon>
        <taxon>Metazoa</taxon>
        <taxon>Spiralia</taxon>
        <taxon>Gnathifera</taxon>
        <taxon>Rotifera</taxon>
        <taxon>Eurotatoria</taxon>
        <taxon>Monogononta</taxon>
        <taxon>Pseudotrocha</taxon>
        <taxon>Ploima</taxon>
        <taxon>Brachionidae</taxon>
        <taxon>Brachionus</taxon>
    </lineage>
</organism>